<dbReference type="Gene3D" id="2.10.70.100">
    <property type="match status" value="2"/>
</dbReference>
<dbReference type="SMART" id="SM00086">
    <property type="entry name" value="PAC"/>
    <property type="match status" value="2"/>
</dbReference>
<organism evidence="24 25">
    <name type="scientific">Caulobacter radicis</name>
    <dbReference type="NCBI Taxonomy" id="2172650"/>
    <lineage>
        <taxon>Bacteria</taxon>
        <taxon>Pseudomonadati</taxon>
        <taxon>Pseudomonadota</taxon>
        <taxon>Alphaproteobacteria</taxon>
        <taxon>Caulobacterales</taxon>
        <taxon>Caulobacteraceae</taxon>
        <taxon>Caulobacter</taxon>
    </lineage>
</organism>
<dbReference type="GO" id="GO:0005524">
    <property type="term" value="F:ATP binding"/>
    <property type="evidence" value="ECO:0007669"/>
    <property type="project" value="UniProtKB-KW"/>
</dbReference>
<keyword evidence="11" id="KW-0808">Transferase</keyword>
<evidence type="ECO:0000256" key="4">
    <source>
        <dbReference type="ARBA" id="ARBA00022475"/>
    </source>
</evidence>
<dbReference type="Gene3D" id="3.30.565.10">
    <property type="entry name" value="Histidine kinase-like ATPase, C-terminal domain"/>
    <property type="match status" value="1"/>
</dbReference>
<keyword evidence="4" id="KW-1003">Cell membrane</keyword>
<keyword evidence="15" id="KW-0418">Kinase</keyword>
<gene>
    <name evidence="24" type="ORF">DDF65_25120</name>
</gene>
<dbReference type="SUPFAM" id="SSF55874">
    <property type="entry name" value="ATPase domain of HSP90 chaperone/DNA topoisomerase II/histidine kinase"/>
    <property type="match status" value="1"/>
</dbReference>
<accession>A0A2T9IVL9</accession>
<evidence type="ECO:0000256" key="17">
    <source>
        <dbReference type="ARBA" id="ARBA00022989"/>
    </source>
</evidence>
<dbReference type="InterPro" id="IPR035965">
    <property type="entry name" value="PAS-like_dom_sf"/>
</dbReference>
<keyword evidence="9" id="KW-0285">Flavoprotein</keyword>
<dbReference type="Gene3D" id="3.30.450.20">
    <property type="entry name" value="PAS domain"/>
    <property type="match status" value="2"/>
</dbReference>
<evidence type="ECO:0000256" key="6">
    <source>
        <dbReference type="ARBA" id="ARBA00022543"/>
    </source>
</evidence>
<evidence type="ECO:0000256" key="11">
    <source>
        <dbReference type="ARBA" id="ARBA00022679"/>
    </source>
</evidence>
<comment type="subcellular location">
    <subcellularLocation>
        <location evidence="2">Cell inner membrane</location>
        <topology evidence="2">Multi-pass membrane protein</topology>
    </subcellularLocation>
</comment>
<dbReference type="Pfam" id="PF08447">
    <property type="entry name" value="PAS_3"/>
    <property type="match status" value="2"/>
</dbReference>
<dbReference type="PROSITE" id="PS50113">
    <property type="entry name" value="PAC"/>
    <property type="match status" value="2"/>
</dbReference>
<dbReference type="SUPFAM" id="SSF55785">
    <property type="entry name" value="PYP-like sensor domain (PAS domain)"/>
    <property type="match status" value="2"/>
</dbReference>
<evidence type="ECO:0000256" key="15">
    <source>
        <dbReference type="ARBA" id="ARBA00022777"/>
    </source>
</evidence>
<evidence type="ECO:0000256" key="18">
    <source>
        <dbReference type="ARBA" id="ARBA00022991"/>
    </source>
</evidence>
<evidence type="ECO:0000256" key="10">
    <source>
        <dbReference type="ARBA" id="ARBA00022643"/>
    </source>
</evidence>
<dbReference type="GO" id="GO:0005886">
    <property type="term" value="C:plasma membrane"/>
    <property type="evidence" value="ECO:0007669"/>
    <property type="project" value="UniProtKB-SubCell"/>
</dbReference>
<keyword evidence="18" id="KW-0157">Chromophore</keyword>
<dbReference type="InterPro" id="IPR000014">
    <property type="entry name" value="PAS"/>
</dbReference>
<dbReference type="PANTHER" id="PTHR41523:SF8">
    <property type="entry name" value="ETHYLENE RESPONSE SENSOR PROTEIN"/>
    <property type="match status" value="1"/>
</dbReference>
<keyword evidence="21" id="KW-0675">Receptor</keyword>
<evidence type="ECO:0000256" key="5">
    <source>
        <dbReference type="ARBA" id="ARBA00022519"/>
    </source>
</evidence>
<keyword evidence="13" id="KW-0677">Repeat</keyword>
<evidence type="ECO:0000256" key="22">
    <source>
        <dbReference type="SAM" id="MobiDB-lite"/>
    </source>
</evidence>
<keyword evidence="10" id="KW-0288">FMN</keyword>
<evidence type="ECO:0000256" key="3">
    <source>
        <dbReference type="ARBA" id="ARBA00012438"/>
    </source>
</evidence>
<evidence type="ECO:0000256" key="19">
    <source>
        <dbReference type="ARBA" id="ARBA00023026"/>
    </source>
</evidence>
<keyword evidence="17" id="KW-1133">Transmembrane helix</keyword>
<evidence type="ECO:0000313" key="24">
    <source>
        <dbReference type="EMBL" id="PVM70912.1"/>
    </source>
</evidence>
<dbReference type="InterPro" id="IPR011102">
    <property type="entry name" value="Sig_transdc_His_kinase_HWE"/>
</dbReference>
<evidence type="ECO:0000256" key="16">
    <source>
        <dbReference type="ARBA" id="ARBA00022840"/>
    </source>
</evidence>
<keyword evidence="8" id="KW-0716">Sensory transduction</keyword>
<dbReference type="AlphaFoldDB" id="A0A2T9JVR0"/>
<evidence type="ECO:0000313" key="25">
    <source>
        <dbReference type="Proteomes" id="UP000244913"/>
    </source>
</evidence>
<evidence type="ECO:0000256" key="13">
    <source>
        <dbReference type="ARBA" id="ARBA00022737"/>
    </source>
</evidence>
<sequence length="500" mass="55557">MTKESLDNPKAGPAAAKVENTGPREANNGLSSPSYDTADRDHVDGALRGSEERLRLALEIGGLASWDWHIASGKVVWNDRHFLQQGYAVGEVLPSYQAWLDRLHPDDRDETVALIEAARDGRSTFHHEFRALWPDGSIHWRAARGRFFYDESGTPVRMIGVAEDITEQKLAAQRMAASEARLRLALEAGRMAPFEWSLDDALPPPSDDLRRRVDFGDAGARLEEGRARHHPDDAALLSKTRQRALDGDDTFSDFEFRRLTADAQVRWLQVRSEIVRDNLGRPRKLVGVQLDVTEQRENEERLRLLMLEVDHRAKNLLFVVQSMVSLAKAGDLETYRQALLGRIESLSRAHQLLAESRWSGGDLRQLLTEELGPYGLGDNGHIKLDGPPISLPARHAQALALCLHELATNAAKYGALSVDEGVLTVQWRSSHGQLELSWIERGGPPVVAPRRSGFGGTLLKRSLQPFGGRVELHWAELGLSAQITLPLQANPDPEPDPDPA</sequence>
<evidence type="ECO:0000256" key="20">
    <source>
        <dbReference type="ARBA" id="ARBA00023136"/>
    </source>
</evidence>
<feature type="domain" description="PAC" evidence="23">
    <location>
        <begin position="252"/>
        <end position="304"/>
    </location>
</feature>
<comment type="catalytic activity">
    <reaction evidence="1">
        <text>ATP + protein L-histidine = ADP + protein N-phospho-L-histidine.</text>
        <dbReference type="EC" id="2.7.13.3"/>
    </reaction>
</comment>
<keyword evidence="20" id="KW-0472">Membrane</keyword>
<keyword evidence="6" id="KW-0600">Photoreceptor protein</keyword>
<feature type="region of interest" description="Disordered" evidence="22">
    <location>
        <begin position="1"/>
        <end position="42"/>
    </location>
</feature>
<keyword evidence="16" id="KW-0067">ATP-binding</keyword>
<evidence type="ECO:0000256" key="1">
    <source>
        <dbReference type="ARBA" id="ARBA00000085"/>
    </source>
</evidence>
<evidence type="ECO:0000256" key="14">
    <source>
        <dbReference type="ARBA" id="ARBA00022741"/>
    </source>
</evidence>
<feature type="domain" description="PAC" evidence="23">
    <location>
        <begin position="125"/>
        <end position="177"/>
    </location>
</feature>
<keyword evidence="12" id="KW-0812">Transmembrane</keyword>
<keyword evidence="7" id="KW-0597">Phosphoprotein</keyword>
<dbReference type="GO" id="GO:0009881">
    <property type="term" value="F:photoreceptor activity"/>
    <property type="evidence" value="ECO:0007669"/>
    <property type="project" value="UniProtKB-KW"/>
</dbReference>
<evidence type="ECO:0000259" key="23">
    <source>
        <dbReference type="PROSITE" id="PS50113"/>
    </source>
</evidence>
<evidence type="ECO:0000256" key="9">
    <source>
        <dbReference type="ARBA" id="ARBA00022630"/>
    </source>
</evidence>
<dbReference type="SMART" id="SM00911">
    <property type="entry name" value="HWE_HK"/>
    <property type="match status" value="1"/>
</dbReference>
<keyword evidence="5" id="KW-0997">Cell inner membrane</keyword>
<dbReference type="InterPro" id="IPR036890">
    <property type="entry name" value="HATPase_C_sf"/>
</dbReference>
<dbReference type="InterPro" id="IPR000700">
    <property type="entry name" value="PAS-assoc_C"/>
</dbReference>
<dbReference type="InterPro" id="IPR013655">
    <property type="entry name" value="PAS_fold_3"/>
</dbReference>
<reference evidence="24 25" key="1">
    <citation type="submission" date="2018-04" db="EMBL/GenBank/DDBJ databases">
        <title>The genome sequence of Caulobacter sp. 736.</title>
        <authorList>
            <person name="Gao J."/>
            <person name="Sun J."/>
        </authorList>
    </citation>
    <scope>NUCLEOTIDE SEQUENCE [LARGE SCALE GENOMIC DNA]</scope>
    <source>
        <strain evidence="24 25">736</strain>
    </source>
</reference>
<protein>
    <recommendedName>
        <fullName evidence="3">histidine kinase</fullName>
        <ecNumber evidence="3">2.7.13.3</ecNumber>
    </recommendedName>
</protein>
<evidence type="ECO:0000256" key="7">
    <source>
        <dbReference type="ARBA" id="ARBA00022553"/>
    </source>
</evidence>
<keyword evidence="19" id="KW-0843">Virulence</keyword>
<dbReference type="EC" id="2.7.13.3" evidence="3"/>
<proteinExistence type="predicted"/>
<dbReference type="Pfam" id="PF07536">
    <property type="entry name" value="HWE_HK"/>
    <property type="match status" value="1"/>
</dbReference>
<dbReference type="NCBIfam" id="TIGR00229">
    <property type="entry name" value="sensory_box"/>
    <property type="match status" value="1"/>
</dbReference>
<keyword evidence="25" id="KW-1185">Reference proteome</keyword>
<evidence type="ECO:0000256" key="12">
    <source>
        <dbReference type="ARBA" id="ARBA00022692"/>
    </source>
</evidence>
<dbReference type="RefSeq" id="WP_116490140.1">
    <property type="nucleotide sequence ID" value="NZ_QDKO01000025.1"/>
</dbReference>
<evidence type="ECO:0000256" key="21">
    <source>
        <dbReference type="ARBA" id="ARBA00023170"/>
    </source>
</evidence>
<dbReference type="CDD" id="cd00130">
    <property type="entry name" value="PAS"/>
    <property type="match status" value="2"/>
</dbReference>
<accession>A0A2T9JVR0</accession>
<dbReference type="FunFam" id="2.10.70.100:FF:000001">
    <property type="entry name" value="Sensory transduction histidine kinase"/>
    <property type="match status" value="1"/>
</dbReference>
<evidence type="ECO:0000256" key="2">
    <source>
        <dbReference type="ARBA" id="ARBA00004429"/>
    </source>
</evidence>
<dbReference type="InterPro" id="IPR001610">
    <property type="entry name" value="PAC"/>
</dbReference>
<dbReference type="PANTHER" id="PTHR41523">
    <property type="entry name" value="TWO-COMPONENT SYSTEM SENSOR PROTEIN"/>
    <property type="match status" value="1"/>
</dbReference>
<dbReference type="EMBL" id="QDKP01000067">
    <property type="protein sequence ID" value="PVM70912.1"/>
    <property type="molecule type" value="Genomic_DNA"/>
</dbReference>
<dbReference type="GO" id="GO:0004673">
    <property type="term" value="F:protein histidine kinase activity"/>
    <property type="evidence" value="ECO:0007669"/>
    <property type="project" value="UniProtKB-EC"/>
</dbReference>
<keyword evidence="14" id="KW-0547">Nucleotide-binding</keyword>
<name>A0A2T9JVR0_9CAUL</name>
<evidence type="ECO:0000256" key="8">
    <source>
        <dbReference type="ARBA" id="ARBA00022606"/>
    </source>
</evidence>
<comment type="caution">
    <text evidence="24">The sequence shown here is derived from an EMBL/GenBank/DDBJ whole genome shotgun (WGS) entry which is preliminary data.</text>
</comment>
<dbReference type="Proteomes" id="UP000244913">
    <property type="component" value="Unassembled WGS sequence"/>
</dbReference>